<reference evidence="3" key="1">
    <citation type="submission" date="2011-08" db="EMBL/GenBank/DDBJ databases">
        <authorList>
            <person name="Rombauts S."/>
        </authorList>
    </citation>
    <scope>NUCLEOTIDE SEQUENCE</scope>
    <source>
        <strain evidence="3">London</strain>
    </source>
</reference>
<protein>
    <submittedName>
        <fullName evidence="2">Uncharacterized protein</fullName>
    </submittedName>
</protein>
<keyword evidence="3" id="KW-1185">Reference proteome</keyword>
<dbReference type="Proteomes" id="UP000015104">
    <property type="component" value="Unassembled WGS sequence"/>
</dbReference>
<organism evidence="2 3">
    <name type="scientific">Tetranychus urticae</name>
    <name type="common">Two-spotted spider mite</name>
    <dbReference type="NCBI Taxonomy" id="32264"/>
    <lineage>
        <taxon>Eukaryota</taxon>
        <taxon>Metazoa</taxon>
        <taxon>Ecdysozoa</taxon>
        <taxon>Arthropoda</taxon>
        <taxon>Chelicerata</taxon>
        <taxon>Arachnida</taxon>
        <taxon>Acari</taxon>
        <taxon>Acariformes</taxon>
        <taxon>Trombidiformes</taxon>
        <taxon>Prostigmata</taxon>
        <taxon>Eleutherengona</taxon>
        <taxon>Raphignathae</taxon>
        <taxon>Tetranychoidea</taxon>
        <taxon>Tetranychidae</taxon>
        <taxon>Tetranychus</taxon>
    </lineage>
</organism>
<keyword evidence="1" id="KW-0472">Membrane</keyword>
<evidence type="ECO:0000313" key="3">
    <source>
        <dbReference type="Proteomes" id="UP000015104"/>
    </source>
</evidence>
<name>T1KB98_TETUR</name>
<evidence type="ECO:0000313" key="2">
    <source>
        <dbReference type="EnsemblMetazoa" id="tetur08g03330.1"/>
    </source>
</evidence>
<keyword evidence="1" id="KW-1133">Transmembrane helix</keyword>
<reference evidence="2" key="2">
    <citation type="submission" date="2015-06" db="UniProtKB">
        <authorList>
            <consortium name="EnsemblMetazoa"/>
        </authorList>
    </citation>
    <scope>IDENTIFICATION</scope>
</reference>
<proteinExistence type="predicted"/>
<evidence type="ECO:0000256" key="1">
    <source>
        <dbReference type="SAM" id="Phobius"/>
    </source>
</evidence>
<keyword evidence="1" id="KW-0812">Transmembrane</keyword>
<dbReference type="HOGENOM" id="CLU_1139279_0_0_1"/>
<accession>T1KB98</accession>
<dbReference type="EMBL" id="CAEY01001946">
    <property type="status" value="NOT_ANNOTATED_CDS"/>
    <property type="molecule type" value="Genomic_DNA"/>
</dbReference>
<dbReference type="AlphaFoldDB" id="T1KB98"/>
<sequence length="244" mass="27284">MIRLVEYNLTIKQNQQRHPLSPTIIVRQFVLLCCYLSLVRYAVHGETNESISSIITEQQPTTNSYTLAEFNKTSSTSLDLTSDSSNNSGTFDVNGINELTKPIEATSVSYYQQSSVESDHVNTQPTVDVPSIVRSDYNQQLDYNSSSISKKPTVMGSPAMGPFNSSLSPLHAANSTLNATNLSNNQSTICDRYTFDHQQVAKFFLTTMILLGFCCLLIIIVLILVAYIYRKLSKGRNVKVWFNK</sequence>
<dbReference type="EnsemblMetazoa" id="tetur08g03330.1">
    <property type="protein sequence ID" value="tetur08g03330.1"/>
    <property type="gene ID" value="tetur08g03330"/>
</dbReference>
<feature type="transmembrane region" description="Helical" evidence="1">
    <location>
        <begin position="203"/>
        <end position="229"/>
    </location>
</feature>